<dbReference type="Gene3D" id="3.40.50.720">
    <property type="entry name" value="NAD(P)-binding Rossmann-like Domain"/>
    <property type="match status" value="1"/>
</dbReference>
<dbReference type="Proteomes" id="UP000256388">
    <property type="component" value="Unassembled WGS sequence"/>
</dbReference>
<dbReference type="Pfam" id="PF01370">
    <property type="entry name" value="Epimerase"/>
    <property type="match status" value="1"/>
</dbReference>
<comment type="similarity">
    <text evidence="1">Belongs to the NAD(P)-dependent epimerase/dehydratase family.</text>
</comment>
<dbReference type="InterPro" id="IPR036291">
    <property type="entry name" value="NAD(P)-bd_dom_sf"/>
</dbReference>
<dbReference type="PROSITE" id="PS00061">
    <property type="entry name" value="ADH_SHORT"/>
    <property type="match status" value="1"/>
</dbReference>
<dbReference type="InterPro" id="IPR001509">
    <property type="entry name" value="Epimerase_deHydtase"/>
</dbReference>
<sequence length="310" mass="34266">MRFLITGAAGFLGAPLANRLIQEGHRVVGLDDLSTGDPERLSPEVHLVRGDVNDRPKLWSLLQEVDCVYHLAARVIVPESVLYPREYNQVNVGGTVTLMEAMRDVGVRRVVFISSGTIYGNQKTQPVRESCRPNPRSPYAVSKLSAEYYIRTIGDLWGIETVCLRVFNAYGPGQRLPPTNAPVIPYCIRQAIDHGTIVVHGDGKQTRDYVYIDDVVDAMSSAATIPDIKRLIINVGSGKETSVSEVIKHVLDITKAKPEIVTNKTHDSGPSRMRADLGLAEKKLGYKPKVSLVEGLTRTIAEDPRFHKDE</sequence>
<organism evidence="3 4">
    <name type="scientific">Pelolinea submarina</name>
    <dbReference type="NCBI Taxonomy" id="913107"/>
    <lineage>
        <taxon>Bacteria</taxon>
        <taxon>Bacillati</taxon>
        <taxon>Chloroflexota</taxon>
        <taxon>Anaerolineae</taxon>
        <taxon>Anaerolineales</taxon>
        <taxon>Anaerolineaceae</taxon>
        <taxon>Pelolinea</taxon>
    </lineage>
</organism>
<keyword evidence="4" id="KW-1185">Reference proteome</keyword>
<dbReference type="AlphaFoldDB" id="A0A347ZVW4"/>
<gene>
    <name evidence="3" type="ORF">DFR64_2345</name>
</gene>
<dbReference type="EMBL" id="QUMS01000003">
    <property type="protein sequence ID" value="REG07141.1"/>
    <property type="molecule type" value="Genomic_DNA"/>
</dbReference>
<evidence type="ECO:0000313" key="4">
    <source>
        <dbReference type="Proteomes" id="UP000256388"/>
    </source>
</evidence>
<reference evidence="3 4" key="1">
    <citation type="submission" date="2018-08" db="EMBL/GenBank/DDBJ databases">
        <title>Genomic Encyclopedia of Type Strains, Phase IV (KMG-IV): sequencing the most valuable type-strain genomes for metagenomic binning, comparative biology and taxonomic classification.</title>
        <authorList>
            <person name="Goeker M."/>
        </authorList>
    </citation>
    <scope>NUCLEOTIDE SEQUENCE [LARGE SCALE GENOMIC DNA]</scope>
    <source>
        <strain evidence="3 4">DSM 23923</strain>
    </source>
</reference>
<proteinExistence type="inferred from homology"/>
<dbReference type="InterPro" id="IPR020904">
    <property type="entry name" value="Sc_DH/Rdtase_CS"/>
</dbReference>
<evidence type="ECO:0000256" key="1">
    <source>
        <dbReference type="ARBA" id="ARBA00007637"/>
    </source>
</evidence>
<dbReference type="Gene3D" id="3.90.25.10">
    <property type="entry name" value="UDP-galactose 4-epimerase, domain 1"/>
    <property type="match status" value="1"/>
</dbReference>
<dbReference type="OrthoDB" id="9803061at2"/>
<accession>A0A347ZVW4</accession>
<evidence type="ECO:0000313" key="3">
    <source>
        <dbReference type="EMBL" id="REG07141.1"/>
    </source>
</evidence>
<protein>
    <submittedName>
        <fullName evidence="3">UDP-glucose 4-epimerase</fullName>
    </submittedName>
</protein>
<evidence type="ECO:0000259" key="2">
    <source>
        <dbReference type="Pfam" id="PF01370"/>
    </source>
</evidence>
<name>A0A347ZVW4_9CHLR</name>
<comment type="caution">
    <text evidence="3">The sequence shown here is derived from an EMBL/GenBank/DDBJ whole genome shotgun (WGS) entry which is preliminary data.</text>
</comment>
<dbReference type="RefSeq" id="WP_116225618.1">
    <property type="nucleotide sequence ID" value="NZ_AP018437.1"/>
</dbReference>
<feature type="domain" description="NAD-dependent epimerase/dehydratase" evidence="2">
    <location>
        <begin position="4"/>
        <end position="236"/>
    </location>
</feature>
<dbReference type="SUPFAM" id="SSF51735">
    <property type="entry name" value="NAD(P)-binding Rossmann-fold domains"/>
    <property type="match status" value="1"/>
</dbReference>
<dbReference type="PANTHER" id="PTHR43000">
    <property type="entry name" value="DTDP-D-GLUCOSE 4,6-DEHYDRATASE-RELATED"/>
    <property type="match status" value="1"/>
</dbReference>